<dbReference type="Proteomes" id="UP000663400">
    <property type="component" value="Chromosome"/>
</dbReference>
<organism evidence="5 6">
    <name type="scientific">Lysobacter arenosi</name>
    <dbReference type="NCBI Taxonomy" id="2795387"/>
    <lineage>
        <taxon>Bacteria</taxon>
        <taxon>Pseudomonadati</taxon>
        <taxon>Pseudomonadota</taxon>
        <taxon>Gammaproteobacteria</taxon>
        <taxon>Lysobacterales</taxon>
        <taxon>Lysobacteraceae</taxon>
        <taxon>Lysobacter</taxon>
    </lineage>
</organism>
<evidence type="ECO:0000313" key="5">
    <source>
        <dbReference type="EMBL" id="QSX75130.1"/>
    </source>
</evidence>
<evidence type="ECO:0000256" key="1">
    <source>
        <dbReference type="ARBA" id="ARBA00004196"/>
    </source>
</evidence>
<dbReference type="PANTHER" id="PTHR32347:SF29">
    <property type="entry name" value="UPF0194 MEMBRANE PROTEIN YBHG"/>
    <property type="match status" value="1"/>
</dbReference>
<dbReference type="InterPro" id="IPR059052">
    <property type="entry name" value="HH_YbhG-like"/>
</dbReference>
<evidence type="ECO:0000313" key="6">
    <source>
        <dbReference type="Proteomes" id="UP000663400"/>
    </source>
</evidence>
<dbReference type="InterPro" id="IPR050465">
    <property type="entry name" value="UPF0194_transport"/>
</dbReference>
<protein>
    <submittedName>
        <fullName evidence="5">HlyD family efflux transporter periplasmic adaptor subunit</fullName>
    </submittedName>
</protein>
<keyword evidence="6" id="KW-1185">Reference proteome</keyword>
<comment type="subcellular location">
    <subcellularLocation>
        <location evidence="1">Cell envelope</location>
    </subcellularLocation>
</comment>
<gene>
    <name evidence="5" type="ORF">HIV01_000695</name>
</gene>
<dbReference type="Gene3D" id="1.10.287.470">
    <property type="entry name" value="Helix hairpin bin"/>
    <property type="match status" value="1"/>
</dbReference>
<name>A0ABX7RBM9_9GAMM</name>
<dbReference type="Gene3D" id="2.40.50.100">
    <property type="match status" value="2"/>
</dbReference>
<dbReference type="PANTHER" id="PTHR32347">
    <property type="entry name" value="EFFLUX SYSTEM COMPONENT YKNX-RELATED"/>
    <property type="match status" value="1"/>
</dbReference>
<feature type="domain" description="YbhG-like alpha-helical hairpin" evidence="4">
    <location>
        <begin position="79"/>
        <end position="198"/>
    </location>
</feature>
<sequence>MNTNKHSTTPGAWLGLACIVLLAGCRKEPPQALGTLEWDRIALPATAPERIVRIDVREGQRVKAGARLVQLEVTRTQAELAALQAQARQAGDVLAELEAGPRSEDIAQARANLAAAQAEAADASAFYARLQPLGRQQLVAASDVDRARAAAGNSQAQVRAAQAALLELERGTRIEQIAQGESALAAATAQAASQEVTLHKLDLIAPRAGVVDSLPYRLGDQAPVGAPLAIMLVGDAPYARVYVPEPIRADVRVGQSARVFIDGRDGSLEGRVRMIRNEASFTPYYALIGKDAARLSYLAEVELVGGKTTDLPAGLPVRVEFGAGTK</sequence>
<feature type="coiled-coil region" evidence="3">
    <location>
        <begin position="66"/>
        <end position="100"/>
    </location>
</feature>
<evidence type="ECO:0000256" key="3">
    <source>
        <dbReference type="SAM" id="Coils"/>
    </source>
</evidence>
<dbReference type="PROSITE" id="PS51257">
    <property type="entry name" value="PROKAR_LIPOPROTEIN"/>
    <property type="match status" value="1"/>
</dbReference>
<dbReference type="EMBL" id="CP071517">
    <property type="protein sequence ID" value="QSX75130.1"/>
    <property type="molecule type" value="Genomic_DNA"/>
</dbReference>
<accession>A0ABX7RBM9</accession>
<evidence type="ECO:0000256" key="2">
    <source>
        <dbReference type="ARBA" id="ARBA00023054"/>
    </source>
</evidence>
<evidence type="ECO:0000259" key="4">
    <source>
        <dbReference type="Pfam" id="PF25881"/>
    </source>
</evidence>
<keyword evidence="2 3" id="KW-0175">Coiled coil</keyword>
<proteinExistence type="predicted"/>
<dbReference type="RefSeq" id="WP_200604383.1">
    <property type="nucleotide sequence ID" value="NZ_CP071517.1"/>
</dbReference>
<dbReference type="Pfam" id="PF25881">
    <property type="entry name" value="HH_YBHG"/>
    <property type="match status" value="1"/>
</dbReference>
<reference evidence="5 6" key="1">
    <citation type="submission" date="2021-02" db="EMBL/GenBank/DDBJ databases">
        <title>Lysobacter arenosi sp. nov., isolated from soil of gangwondo yeongwol, south Korea.</title>
        <authorList>
            <person name="Kim K.R."/>
            <person name="Kim K.H."/>
            <person name="Jeon C.O."/>
        </authorList>
    </citation>
    <scope>NUCLEOTIDE SEQUENCE [LARGE SCALE GENOMIC DNA]</scope>
    <source>
        <strain evidence="5 6">R7</strain>
    </source>
</reference>